<comment type="caution">
    <text evidence="8">The sequence shown here is derived from an EMBL/GenBank/DDBJ whole genome shotgun (WGS) entry which is preliminary data.</text>
</comment>
<dbReference type="InterPro" id="IPR036259">
    <property type="entry name" value="MFS_trans_sf"/>
</dbReference>
<dbReference type="InterPro" id="IPR011701">
    <property type="entry name" value="MFS"/>
</dbReference>
<dbReference type="Pfam" id="PF07690">
    <property type="entry name" value="MFS_1"/>
    <property type="match status" value="1"/>
</dbReference>
<dbReference type="SUPFAM" id="SSF103473">
    <property type="entry name" value="MFS general substrate transporter"/>
    <property type="match status" value="1"/>
</dbReference>
<evidence type="ECO:0000256" key="5">
    <source>
        <dbReference type="SAM" id="MobiDB-lite"/>
    </source>
</evidence>
<keyword evidence="9" id="KW-1185">Reference proteome</keyword>
<dbReference type="EMBL" id="APLQ01000011">
    <property type="protein sequence ID" value="ENO15059.1"/>
    <property type="molecule type" value="Genomic_DNA"/>
</dbReference>
<feature type="domain" description="Major facilitator superfamily (MFS) profile" evidence="7">
    <location>
        <begin position="1"/>
        <end position="379"/>
    </location>
</feature>
<dbReference type="OrthoDB" id="9810614at2"/>
<evidence type="ECO:0000256" key="2">
    <source>
        <dbReference type="ARBA" id="ARBA00022692"/>
    </source>
</evidence>
<dbReference type="CDD" id="cd17477">
    <property type="entry name" value="MFS_YcaD_like"/>
    <property type="match status" value="1"/>
</dbReference>
<feature type="transmembrane region" description="Helical" evidence="6">
    <location>
        <begin position="265"/>
        <end position="283"/>
    </location>
</feature>
<dbReference type="GO" id="GO:0022857">
    <property type="term" value="F:transmembrane transporter activity"/>
    <property type="evidence" value="ECO:0007669"/>
    <property type="project" value="InterPro"/>
</dbReference>
<feature type="transmembrane region" description="Helical" evidence="6">
    <location>
        <begin position="289"/>
        <end position="310"/>
    </location>
</feature>
<dbReference type="STRING" id="626887.J057_06911"/>
<proteinExistence type="predicted"/>
<evidence type="ECO:0000256" key="4">
    <source>
        <dbReference type="ARBA" id="ARBA00023136"/>
    </source>
</evidence>
<feature type="transmembrane region" description="Helical" evidence="6">
    <location>
        <begin position="322"/>
        <end position="344"/>
    </location>
</feature>
<dbReference type="eggNOG" id="COG2814">
    <property type="taxonomic scope" value="Bacteria"/>
</dbReference>
<feature type="transmembrane region" description="Helical" evidence="6">
    <location>
        <begin position="356"/>
        <end position="376"/>
    </location>
</feature>
<feature type="transmembrane region" description="Helical" evidence="6">
    <location>
        <begin position="131"/>
        <end position="150"/>
    </location>
</feature>
<feature type="transmembrane region" description="Helical" evidence="6">
    <location>
        <begin position="196"/>
        <end position="220"/>
    </location>
</feature>
<dbReference type="PROSITE" id="PS50850">
    <property type="entry name" value="MFS"/>
    <property type="match status" value="1"/>
</dbReference>
<reference evidence="8 9" key="1">
    <citation type="journal article" date="2013" name="Genome Announc.">
        <title>Genome Sequence of the Polycyclic Aromatic Hydrocarbon-Degrading Bacterium Strain Marinobacter nanhaiticus D15-8WT.</title>
        <authorList>
            <person name="Cui Z."/>
            <person name="Gao W."/>
            <person name="Li Q."/>
            <person name="Xu G."/>
            <person name="Zheng L."/>
        </authorList>
    </citation>
    <scope>NUCLEOTIDE SEQUENCE [LARGE SCALE GENOMIC DNA]</scope>
    <source>
        <strain evidence="8 9">D15-8W</strain>
    </source>
</reference>
<accession>N6W4I7</accession>
<evidence type="ECO:0000256" key="6">
    <source>
        <dbReference type="SAM" id="Phobius"/>
    </source>
</evidence>
<evidence type="ECO:0000313" key="8">
    <source>
        <dbReference type="EMBL" id="ENO15059.1"/>
    </source>
</evidence>
<dbReference type="GO" id="GO:0005886">
    <property type="term" value="C:plasma membrane"/>
    <property type="evidence" value="ECO:0007669"/>
    <property type="project" value="TreeGrafter"/>
</dbReference>
<dbReference type="HOGENOM" id="CLU_035018_1_1_6"/>
<feature type="transmembrane region" description="Helical" evidence="6">
    <location>
        <begin position="42"/>
        <end position="61"/>
    </location>
</feature>
<feature type="transmembrane region" description="Helical" evidence="6">
    <location>
        <begin position="232"/>
        <end position="253"/>
    </location>
</feature>
<keyword evidence="2 6" id="KW-0812">Transmembrane</keyword>
<dbReference type="Pfam" id="PF00083">
    <property type="entry name" value="Sugar_tr"/>
    <property type="match status" value="1"/>
</dbReference>
<dbReference type="RefSeq" id="WP_004579355.1">
    <property type="nucleotide sequence ID" value="NZ_AP028878.1"/>
</dbReference>
<keyword evidence="3 6" id="KW-1133">Transmembrane helix</keyword>
<dbReference type="InterPro" id="IPR005828">
    <property type="entry name" value="MFS_sugar_transport-like"/>
</dbReference>
<name>N6W4I7_9GAMM</name>
<feature type="transmembrane region" description="Helical" evidence="6">
    <location>
        <begin position="156"/>
        <end position="175"/>
    </location>
</feature>
<dbReference type="AlphaFoldDB" id="N6W4I7"/>
<dbReference type="InterPro" id="IPR047200">
    <property type="entry name" value="MFS_YcaD-like"/>
</dbReference>
<comment type="subcellular location">
    <subcellularLocation>
        <location evidence="1">Membrane</location>
    </subcellularLocation>
</comment>
<dbReference type="InterPro" id="IPR020846">
    <property type="entry name" value="MFS_dom"/>
</dbReference>
<organism evidence="8 9">
    <name type="scientific">Marinobacter nanhaiticus D15-8W</name>
    <dbReference type="NCBI Taxonomy" id="626887"/>
    <lineage>
        <taxon>Bacteria</taxon>
        <taxon>Pseudomonadati</taxon>
        <taxon>Pseudomonadota</taxon>
        <taxon>Gammaproteobacteria</taxon>
        <taxon>Pseudomonadales</taxon>
        <taxon>Marinobacteraceae</taxon>
        <taxon>Marinobacter</taxon>
    </lineage>
</organism>
<dbReference type="Gene3D" id="1.20.1250.20">
    <property type="entry name" value="MFS general substrate transporter like domains"/>
    <property type="match status" value="2"/>
</dbReference>
<evidence type="ECO:0000313" key="9">
    <source>
        <dbReference type="Proteomes" id="UP000013165"/>
    </source>
</evidence>
<protein>
    <submittedName>
        <fullName evidence="8">MFS transporter</fullName>
    </submittedName>
</protein>
<dbReference type="PATRIC" id="fig|626887.3.peg.1370"/>
<evidence type="ECO:0000256" key="1">
    <source>
        <dbReference type="ARBA" id="ARBA00004370"/>
    </source>
</evidence>
<gene>
    <name evidence="8" type="ORF">J057_06911</name>
</gene>
<dbReference type="Proteomes" id="UP000013165">
    <property type="component" value="Unassembled WGS sequence"/>
</dbReference>
<dbReference type="PANTHER" id="PTHR23521">
    <property type="entry name" value="TRANSPORTER MFS SUPERFAMILY"/>
    <property type="match status" value="1"/>
</dbReference>
<dbReference type="PANTHER" id="PTHR23521:SF3">
    <property type="entry name" value="MFS TRANSPORTER"/>
    <property type="match status" value="1"/>
</dbReference>
<sequence>MTRMVTSLSALILSTILLVAGNAFLMTLLGVRLGLEAIDPATIGRVLVCYSIGFVVGTLTVGRVIERVGHIRAFAVFSALAAVAALLYPMAVSMTFWAILRALSGLAMAGVLLVIESWFSSRATNANRGTLFAVYQIVFFISVAGGQLIINLGDPAAFQLYTVAGILLALSLVPLSLTKMEAPHIEQVERLSIFKLLQEATTGVAGTFICGVLIGSFYALGPVYATLIGLDVAQTSLFMAIAIIAAMLLAWPMGIVCDRFDRRRVLFTVSVAAGVAAMAAAFIGVDLPLALITAVGLFTGLSAALYPIAVAIANDRMPQSRIVAASATLLLSYGLGSVLGPLVMGELIGLVGPMGLFLGSAGFLGLLALVTAYYIITTEDIPVDEQEHFVTTMPEAMPVLAEMDPRNEDFHASSVEVEQEEEEPPKKTGTDN</sequence>
<evidence type="ECO:0000259" key="7">
    <source>
        <dbReference type="PROSITE" id="PS50850"/>
    </source>
</evidence>
<evidence type="ECO:0000256" key="3">
    <source>
        <dbReference type="ARBA" id="ARBA00022989"/>
    </source>
</evidence>
<keyword evidence="4 6" id="KW-0472">Membrane</keyword>
<feature type="transmembrane region" description="Helical" evidence="6">
    <location>
        <begin position="98"/>
        <end position="119"/>
    </location>
</feature>
<feature type="transmembrane region" description="Helical" evidence="6">
    <location>
        <begin position="73"/>
        <end position="92"/>
    </location>
</feature>
<feature type="region of interest" description="Disordered" evidence="5">
    <location>
        <begin position="402"/>
        <end position="432"/>
    </location>
</feature>